<dbReference type="Proteomes" id="UP000008311">
    <property type="component" value="Unassembled WGS sequence"/>
</dbReference>
<accession>B9RFU9</accession>
<protein>
    <submittedName>
        <fullName evidence="2">Uncharacterized protein</fullName>
    </submittedName>
</protein>
<dbReference type="PANTHER" id="PTHR37254">
    <property type="entry name" value="OS01G0100500 PROTEIN"/>
    <property type="match status" value="1"/>
</dbReference>
<keyword evidence="3" id="KW-1185">Reference proteome</keyword>
<dbReference type="AlphaFoldDB" id="B9RFU9"/>
<dbReference type="eggNOG" id="ENOG502QQQG">
    <property type="taxonomic scope" value="Eukaryota"/>
</dbReference>
<dbReference type="EMBL" id="EQ973777">
    <property type="protein sequence ID" value="EEF50070.1"/>
    <property type="molecule type" value="Genomic_DNA"/>
</dbReference>
<dbReference type="FunCoup" id="B9RFU9">
    <property type="interactions" value="1324"/>
</dbReference>
<evidence type="ECO:0000313" key="3">
    <source>
        <dbReference type="Proteomes" id="UP000008311"/>
    </source>
</evidence>
<dbReference type="STRING" id="3988.B9RFU9"/>
<organism evidence="2 3">
    <name type="scientific">Ricinus communis</name>
    <name type="common">Castor bean</name>
    <dbReference type="NCBI Taxonomy" id="3988"/>
    <lineage>
        <taxon>Eukaryota</taxon>
        <taxon>Viridiplantae</taxon>
        <taxon>Streptophyta</taxon>
        <taxon>Embryophyta</taxon>
        <taxon>Tracheophyta</taxon>
        <taxon>Spermatophyta</taxon>
        <taxon>Magnoliopsida</taxon>
        <taxon>eudicotyledons</taxon>
        <taxon>Gunneridae</taxon>
        <taxon>Pentapetalae</taxon>
        <taxon>rosids</taxon>
        <taxon>fabids</taxon>
        <taxon>Malpighiales</taxon>
        <taxon>Euphorbiaceae</taxon>
        <taxon>Acalyphoideae</taxon>
        <taxon>Acalypheae</taxon>
        <taxon>Ricinus</taxon>
    </lineage>
</organism>
<feature type="transmembrane region" description="Helical" evidence="1">
    <location>
        <begin position="389"/>
        <end position="409"/>
    </location>
</feature>
<dbReference type="InParanoid" id="B9RFU9"/>
<dbReference type="OMA" id="NGSHCAC"/>
<sequence>MSSCPIGFITYNTTLCACPAGWFLNRTTNSCTLFAASSDIQTDTGLANTLSFPETIFSFDSIKKFTQSQAVFLEATSVMLISWLLFCFFLRFMKFGDGSNIWFKIRWWLSRLDICFATRHWLDDQQVVVKRKTELGGTFSIASWILFIGLFAALLYQIILKRSIEVHNVKAINAPDLASFANDIEFNITTVSSMSCSNLRDLGTLVTGSPGFIDHRVVNLIELANYTCWNTSTGPTLNFKCTNCRLNKDYMYISWTFVDLPNAPASAVGYLFNLTTRNHADKRHFSFVSGTLKNGSSFDDRPVTFRGRDPNILKFNLFPRIYRNLHDLKLIQPLFHEFIPGSFFHDTTQLKASLATSSGGLINTTIYVQYLSAYVVEVENQNIMGPVSFLADLGGLYCISICIFFYFLVQCEYRIKKLRNEDSTMRNIRNRLKAQKHWEKLRKYVRYRWGCSTLDDDLKNSKQGSSCNCIMAPSVRGNGSISGSGSSWRRGSRTRTDSIRLNKRVSIPSDKNAIEGHSDTQVVEHVLAGCTLNTEGINSDSAQGHSVKGEVLGCTKDETKHSVGLHDASESQAHLLTDDSFIPFPPPLEFKPESEIENSDIQKNLQHMYNYNIILREKLLATRSLLHSLATKSSTSLSESQT</sequence>
<feature type="transmembrane region" description="Helical" evidence="1">
    <location>
        <begin position="71"/>
        <end position="93"/>
    </location>
</feature>
<evidence type="ECO:0000313" key="2">
    <source>
        <dbReference type="EMBL" id="EEF50070.1"/>
    </source>
</evidence>
<dbReference type="OrthoDB" id="1909934at2759"/>
<dbReference type="PANTHER" id="PTHR37254:SF1">
    <property type="entry name" value="OS01G0100500 PROTEIN"/>
    <property type="match status" value="1"/>
</dbReference>
<evidence type="ECO:0000256" key="1">
    <source>
        <dbReference type="SAM" id="Phobius"/>
    </source>
</evidence>
<gene>
    <name evidence="2" type="ORF">RCOM_1437460</name>
</gene>
<keyword evidence="1" id="KW-0812">Transmembrane</keyword>
<keyword evidence="1" id="KW-1133">Transmembrane helix</keyword>
<keyword evidence="1" id="KW-0472">Membrane</keyword>
<feature type="transmembrane region" description="Helical" evidence="1">
    <location>
        <begin position="141"/>
        <end position="160"/>
    </location>
</feature>
<reference evidence="3" key="1">
    <citation type="journal article" date="2010" name="Nat. Biotechnol.">
        <title>Draft genome sequence of the oilseed species Ricinus communis.</title>
        <authorList>
            <person name="Chan A.P."/>
            <person name="Crabtree J."/>
            <person name="Zhao Q."/>
            <person name="Lorenzi H."/>
            <person name="Orvis J."/>
            <person name="Puiu D."/>
            <person name="Melake-Berhan A."/>
            <person name="Jones K.M."/>
            <person name="Redman J."/>
            <person name="Chen G."/>
            <person name="Cahoon E.B."/>
            <person name="Gedil M."/>
            <person name="Stanke M."/>
            <person name="Haas B.J."/>
            <person name="Wortman J.R."/>
            <person name="Fraser-Liggett C.M."/>
            <person name="Ravel J."/>
            <person name="Rabinowicz P.D."/>
        </authorList>
    </citation>
    <scope>NUCLEOTIDE SEQUENCE [LARGE SCALE GENOMIC DNA]</scope>
    <source>
        <strain evidence="3">cv. Hale</strain>
    </source>
</reference>
<name>B9RFU9_RICCO</name>
<dbReference type="KEGG" id="rcu:8275000"/>
<proteinExistence type="predicted"/>